<comment type="caution">
    <text evidence="8">The sequence shown here is derived from an EMBL/GenBank/DDBJ whole genome shotgun (WGS) entry which is preliminary data.</text>
</comment>
<dbReference type="InterPro" id="IPR050072">
    <property type="entry name" value="Peptidase_M20A"/>
</dbReference>
<dbReference type="EMBL" id="VZZJ01000042">
    <property type="protein sequence ID" value="KAB1069215.1"/>
    <property type="molecule type" value="Genomic_DNA"/>
</dbReference>
<feature type="chain" id="PRO_5026900068" evidence="6">
    <location>
        <begin position="28"/>
        <end position="413"/>
    </location>
</feature>
<keyword evidence="9" id="KW-1185">Reference proteome</keyword>
<comment type="cofactor">
    <cofactor evidence="1">
        <name>Zn(2+)</name>
        <dbReference type="ChEBI" id="CHEBI:29105"/>
    </cofactor>
</comment>
<dbReference type="CDD" id="cd03885">
    <property type="entry name" value="M20_CPDG2"/>
    <property type="match status" value="1"/>
</dbReference>
<dbReference type="PIRSF" id="PIRSF037238">
    <property type="entry name" value="Carboxypeptidase_G2"/>
    <property type="match status" value="1"/>
</dbReference>
<organism evidence="8 9">
    <name type="scientific">Methylobacterium planeticum</name>
    <dbReference type="NCBI Taxonomy" id="2615211"/>
    <lineage>
        <taxon>Bacteria</taxon>
        <taxon>Pseudomonadati</taxon>
        <taxon>Pseudomonadota</taxon>
        <taxon>Alphaproteobacteria</taxon>
        <taxon>Hyphomicrobiales</taxon>
        <taxon>Methylobacteriaceae</taxon>
        <taxon>Methylobacterium</taxon>
    </lineage>
</organism>
<dbReference type="InterPro" id="IPR017150">
    <property type="entry name" value="Pept_M20_glutamate_carboxypep"/>
</dbReference>
<feature type="domain" description="Peptidase M20 dimerisation" evidence="7">
    <location>
        <begin position="213"/>
        <end position="309"/>
    </location>
</feature>
<gene>
    <name evidence="8" type="ORF">F6X51_25815</name>
</gene>
<dbReference type="InterPro" id="IPR036264">
    <property type="entry name" value="Bact_exopeptidase_dim_dom"/>
</dbReference>
<dbReference type="RefSeq" id="WP_150966730.1">
    <property type="nucleotide sequence ID" value="NZ_VZZJ01000042.1"/>
</dbReference>
<dbReference type="GO" id="GO:0046872">
    <property type="term" value="F:metal ion binding"/>
    <property type="evidence" value="ECO:0007669"/>
    <property type="project" value="UniProtKB-KW"/>
</dbReference>
<feature type="active site" description="Proton acceptor" evidence="5">
    <location>
        <position position="176"/>
    </location>
</feature>
<proteinExistence type="predicted"/>
<dbReference type="Gene3D" id="3.40.630.10">
    <property type="entry name" value="Zn peptidases"/>
    <property type="match status" value="1"/>
</dbReference>
<dbReference type="Pfam" id="PF07687">
    <property type="entry name" value="M20_dimer"/>
    <property type="match status" value="1"/>
</dbReference>
<dbReference type="PANTHER" id="PTHR43808:SF10">
    <property type="entry name" value="BLL3749 PROTEIN"/>
    <property type="match status" value="1"/>
</dbReference>
<keyword evidence="2" id="KW-0479">Metal-binding</keyword>
<keyword evidence="3 8" id="KW-0378">Hydrolase</keyword>
<dbReference type="PROSITE" id="PS00758">
    <property type="entry name" value="ARGE_DAPE_CPG2_1"/>
    <property type="match status" value="1"/>
</dbReference>
<dbReference type="AlphaFoldDB" id="A0A6N6MK42"/>
<dbReference type="Pfam" id="PF01546">
    <property type="entry name" value="Peptidase_M20"/>
    <property type="match status" value="1"/>
</dbReference>
<feature type="signal peptide" evidence="6">
    <location>
        <begin position="1"/>
        <end position="27"/>
    </location>
</feature>
<reference evidence="8 9" key="1">
    <citation type="submission" date="2019-09" db="EMBL/GenBank/DDBJ databases">
        <title>YIM 132548 draft genome.</title>
        <authorList>
            <person name="Jiang L."/>
        </authorList>
    </citation>
    <scope>NUCLEOTIDE SEQUENCE [LARGE SCALE GENOMIC DNA]</scope>
    <source>
        <strain evidence="8 9">YIM 132548</strain>
    </source>
</reference>
<evidence type="ECO:0000256" key="2">
    <source>
        <dbReference type="ARBA" id="ARBA00022723"/>
    </source>
</evidence>
<dbReference type="InterPro" id="IPR011650">
    <property type="entry name" value="Peptidase_M20_dimer"/>
</dbReference>
<dbReference type="NCBIfam" id="NF004788">
    <property type="entry name" value="PRK06133.1"/>
    <property type="match status" value="1"/>
</dbReference>
<dbReference type="Gene3D" id="3.30.70.360">
    <property type="match status" value="1"/>
</dbReference>
<evidence type="ECO:0000256" key="6">
    <source>
        <dbReference type="SAM" id="SignalP"/>
    </source>
</evidence>
<keyword evidence="6" id="KW-0732">Signal</keyword>
<dbReference type="GO" id="GO:0016787">
    <property type="term" value="F:hydrolase activity"/>
    <property type="evidence" value="ECO:0007669"/>
    <property type="project" value="UniProtKB-KW"/>
</dbReference>
<keyword evidence="4" id="KW-0862">Zinc</keyword>
<evidence type="ECO:0000313" key="9">
    <source>
        <dbReference type="Proteomes" id="UP000441523"/>
    </source>
</evidence>
<dbReference type="PANTHER" id="PTHR43808">
    <property type="entry name" value="ACETYLORNITHINE DEACETYLASE"/>
    <property type="match status" value="1"/>
</dbReference>
<accession>A0A6N6MK42</accession>
<dbReference type="SUPFAM" id="SSF55031">
    <property type="entry name" value="Bacterial exopeptidase dimerisation domain"/>
    <property type="match status" value="1"/>
</dbReference>
<feature type="active site" evidence="5">
    <location>
        <position position="115"/>
    </location>
</feature>
<evidence type="ECO:0000313" key="8">
    <source>
        <dbReference type="EMBL" id="KAB1069215.1"/>
    </source>
</evidence>
<dbReference type="SUPFAM" id="SSF53187">
    <property type="entry name" value="Zn-dependent exopeptidases"/>
    <property type="match status" value="1"/>
</dbReference>
<dbReference type="InterPro" id="IPR001261">
    <property type="entry name" value="ArgE/DapE_CS"/>
</dbReference>
<dbReference type="InterPro" id="IPR002933">
    <property type="entry name" value="Peptidase_M20"/>
</dbReference>
<evidence type="ECO:0000256" key="4">
    <source>
        <dbReference type="ARBA" id="ARBA00022833"/>
    </source>
</evidence>
<evidence type="ECO:0000256" key="5">
    <source>
        <dbReference type="PIRSR" id="PIRSR037238-1"/>
    </source>
</evidence>
<name>A0A6N6MK42_9HYPH</name>
<evidence type="ECO:0000256" key="3">
    <source>
        <dbReference type="ARBA" id="ARBA00022801"/>
    </source>
</evidence>
<evidence type="ECO:0000259" key="7">
    <source>
        <dbReference type="Pfam" id="PF07687"/>
    </source>
</evidence>
<protein>
    <submittedName>
        <fullName evidence="8">M20/M25/M40 family metallo-hydrolase</fullName>
    </submittedName>
</protein>
<dbReference type="Proteomes" id="UP000441523">
    <property type="component" value="Unassembled WGS sequence"/>
</dbReference>
<sequence>MHRSRVRFRSALTAVVALAIPVLPVQAEPNRAVLERAESYKEPALKVLERLVNTDSGSADGAGLDGVAKIVTAELEALGAKVETSPAAEPGKGSNIVATLSGAGKARILLVAHMDTVFQAGEAARRPFRIEGGRATGPGVMDDKGGIVMALYALHILRDIDFTNFRTVTLLLNSSEEIGSPGARSLIEAQARQHDAVLNLEPGRPADGLVVFRKGSGVLQVDVKGRSAHAGVAPDSGRNAATELANQVLEIGKLGNRAKETTVNITVLKAGTVANVIPDAASAQGDVRALVPEEFDRVERDLRDLARTPRVPDTSVSVRLSRNFPPMPRNAGTDKLATLSQAIYGEIGRKLTLEGSGGAADSSFCAAVGTPTIDGLGIVGGGIHTAEEYAEVESVVPRLYLLARLVMEISQRD</sequence>
<evidence type="ECO:0000256" key="1">
    <source>
        <dbReference type="ARBA" id="ARBA00001947"/>
    </source>
</evidence>